<dbReference type="InterPro" id="IPR045275">
    <property type="entry name" value="MscS_archaea/bacteria_type"/>
</dbReference>
<keyword evidence="7" id="KW-0997">Cell inner membrane</keyword>
<evidence type="ECO:0000256" key="1">
    <source>
        <dbReference type="ARBA" id="ARBA00004651"/>
    </source>
</evidence>
<keyword evidence="5 7" id="KW-1133">Transmembrane helix</keyword>
<name>A0ABS0AL72_9GAMM</name>
<dbReference type="SUPFAM" id="SSF82689">
    <property type="entry name" value="Mechanosensitive channel protein MscS (YggB), C-terminal domain"/>
    <property type="match status" value="1"/>
</dbReference>
<comment type="similarity">
    <text evidence="2 7">Belongs to the MscS (TC 1.A.23) family.</text>
</comment>
<dbReference type="PANTHER" id="PTHR30221">
    <property type="entry name" value="SMALL-CONDUCTANCE MECHANOSENSITIVE CHANNEL"/>
    <property type="match status" value="1"/>
</dbReference>
<proteinExistence type="inferred from homology"/>
<feature type="transmembrane region" description="Helical" evidence="7">
    <location>
        <begin position="20"/>
        <end position="38"/>
    </location>
</feature>
<feature type="transmembrane region" description="Helical" evidence="7">
    <location>
        <begin position="89"/>
        <end position="118"/>
    </location>
</feature>
<feature type="domain" description="Mechanosensitive ion channel MscS C-terminal" evidence="9">
    <location>
        <begin position="177"/>
        <end position="259"/>
    </location>
</feature>
<dbReference type="EMBL" id="ARXX01000002">
    <property type="protein sequence ID" value="MBF5054886.1"/>
    <property type="molecule type" value="Genomic_DNA"/>
</dbReference>
<sequence length="275" mass="30433">MDDYMGQLQTFFNDNLVPYAWNIVAALLIFLIGLWVVARLSKWLQNLMGKRLDSTIAKFLGRIIHVLLFLFVVIAALDRLGVKTTSLVAILGAAGLAVGLALKDSLSNFAAGVMLILFRLFREGHYVEVAGTSGTVKEIRIFATVLTSPDNKVITVPNAEILSNNIVNYSEKPTRRVDMVFGVSYDADLSQVKKILEEVVAEDERCLKDPAPTIVVGELADSSVNFLCRPWVNSADYWPVKWGMTEEVKRRFDAAGIGIPYPQMDVHLNQADAEG</sequence>
<protein>
    <recommendedName>
        <fullName evidence="7">Small-conductance mechanosensitive channel</fullName>
    </recommendedName>
</protein>
<accession>A0ABS0AL72</accession>
<evidence type="ECO:0000259" key="8">
    <source>
        <dbReference type="Pfam" id="PF00924"/>
    </source>
</evidence>
<evidence type="ECO:0000259" key="9">
    <source>
        <dbReference type="Pfam" id="PF21082"/>
    </source>
</evidence>
<reference evidence="11 12" key="1">
    <citation type="submission" date="2012-09" db="EMBL/GenBank/DDBJ databases">
        <title>Genome Sequence of alkane-degrading Bacterium Alcanivorax sp. 521-1.</title>
        <authorList>
            <person name="Lai Q."/>
            <person name="Shao Z."/>
        </authorList>
    </citation>
    <scope>NUCLEOTIDE SEQUENCE [LARGE SCALE GENOMIC DNA]</scope>
    <source>
        <strain evidence="11 12">521-1</strain>
    </source>
</reference>
<evidence type="ECO:0000256" key="7">
    <source>
        <dbReference type="RuleBase" id="RU369025"/>
    </source>
</evidence>
<keyword evidence="7" id="KW-0406">Ion transport</keyword>
<dbReference type="InterPro" id="IPR023408">
    <property type="entry name" value="MscS_beta-dom_sf"/>
</dbReference>
<dbReference type="PANTHER" id="PTHR30221:SF1">
    <property type="entry name" value="SMALL-CONDUCTANCE MECHANOSENSITIVE CHANNEL"/>
    <property type="match status" value="1"/>
</dbReference>
<gene>
    <name evidence="11" type="ORF">Y5W_00180</name>
</gene>
<dbReference type="InterPro" id="IPR011014">
    <property type="entry name" value="MscS_channel_TM-2"/>
</dbReference>
<comment type="caution">
    <text evidence="11">The sequence shown here is derived from an EMBL/GenBank/DDBJ whole genome shotgun (WGS) entry which is preliminary data.</text>
</comment>
<dbReference type="InterPro" id="IPR006685">
    <property type="entry name" value="MscS_channel_2nd"/>
</dbReference>
<comment type="function">
    <text evidence="7">Mechanosensitive channel that participates in the regulation of osmotic pressure changes within the cell, opening in response to stretch forces in the membrane lipid bilayer, without the need for other proteins. Contributes to normal resistance to hypoosmotic shock. Forms an ion channel of 1.0 nanosiemens conductance with a slight preference for anions.</text>
</comment>
<dbReference type="Gene3D" id="3.30.70.100">
    <property type="match status" value="1"/>
</dbReference>
<evidence type="ECO:0000256" key="5">
    <source>
        <dbReference type="ARBA" id="ARBA00022989"/>
    </source>
</evidence>
<evidence type="ECO:0000259" key="10">
    <source>
        <dbReference type="Pfam" id="PF21088"/>
    </source>
</evidence>
<dbReference type="Pfam" id="PF21088">
    <property type="entry name" value="MS_channel_1st"/>
    <property type="match status" value="1"/>
</dbReference>
<keyword evidence="12" id="KW-1185">Reference proteome</keyword>
<dbReference type="Proteomes" id="UP000662703">
    <property type="component" value="Unassembled WGS sequence"/>
</dbReference>
<dbReference type="InterPro" id="IPR049278">
    <property type="entry name" value="MS_channel_C"/>
</dbReference>
<dbReference type="InterPro" id="IPR010920">
    <property type="entry name" value="LSM_dom_sf"/>
</dbReference>
<dbReference type="Pfam" id="PF21082">
    <property type="entry name" value="MS_channel_3rd"/>
    <property type="match status" value="1"/>
</dbReference>
<dbReference type="Pfam" id="PF05552">
    <property type="entry name" value="MS_channel_1st_1"/>
    <property type="match status" value="1"/>
</dbReference>
<evidence type="ECO:0000256" key="6">
    <source>
        <dbReference type="ARBA" id="ARBA00023136"/>
    </source>
</evidence>
<keyword evidence="7" id="KW-0813">Transport</keyword>
<feature type="domain" description="Mechanosensitive ion channel MscS" evidence="8">
    <location>
        <begin position="104"/>
        <end position="170"/>
    </location>
</feature>
<dbReference type="Pfam" id="PF00924">
    <property type="entry name" value="MS_channel_2nd"/>
    <property type="match status" value="1"/>
</dbReference>
<organism evidence="11 12">
    <name type="scientific">Alloalcanivorax profundimaris</name>
    <dbReference type="NCBI Taxonomy" id="2735259"/>
    <lineage>
        <taxon>Bacteria</taxon>
        <taxon>Pseudomonadati</taxon>
        <taxon>Pseudomonadota</taxon>
        <taxon>Gammaproteobacteria</taxon>
        <taxon>Oceanospirillales</taxon>
        <taxon>Alcanivoracaceae</taxon>
        <taxon>Alloalcanivorax</taxon>
    </lineage>
</organism>
<keyword evidence="6 7" id="KW-0472">Membrane</keyword>
<evidence type="ECO:0000256" key="3">
    <source>
        <dbReference type="ARBA" id="ARBA00022475"/>
    </source>
</evidence>
<dbReference type="InterPro" id="IPR006686">
    <property type="entry name" value="MscS_channel_CS"/>
</dbReference>
<dbReference type="InterPro" id="IPR011066">
    <property type="entry name" value="MscS_channel_C_sf"/>
</dbReference>
<comment type="caution">
    <text evidence="7">Lacks conserved residue(s) required for the propagation of feature annotation.</text>
</comment>
<keyword evidence="3" id="KW-1003">Cell membrane</keyword>
<comment type="subunit">
    <text evidence="7">Homoheptamer.</text>
</comment>
<evidence type="ECO:0000256" key="4">
    <source>
        <dbReference type="ARBA" id="ARBA00022692"/>
    </source>
</evidence>
<evidence type="ECO:0000256" key="2">
    <source>
        <dbReference type="ARBA" id="ARBA00008017"/>
    </source>
</evidence>
<dbReference type="RefSeq" id="WP_194298013.1">
    <property type="nucleotide sequence ID" value="NZ_ARXX01000002.1"/>
</dbReference>
<dbReference type="SUPFAM" id="SSF50182">
    <property type="entry name" value="Sm-like ribonucleoproteins"/>
    <property type="match status" value="1"/>
</dbReference>
<feature type="transmembrane region" description="Helical" evidence="7">
    <location>
        <begin position="59"/>
        <end position="77"/>
    </location>
</feature>
<dbReference type="Gene3D" id="2.30.30.60">
    <property type="match status" value="1"/>
</dbReference>
<dbReference type="PROSITE" id="PS01246">
    <property type="entry name" value="UPF0003"/>
    <property type="match status" value="1"/>
</dbReference>
<dbReference type="SUPFAM" id="SSF82861">
    <property type="entry name" value="Mechanosensitive channel protein MscS (YggB), transmembrane region"/>
    <property type="match status" value="1"/>
</dbReference>
<evidence type="ECO:0000313" key="11">
    <source>
        <dbReference type="EMBL" id="MBF5054886.1"/>
    </source>
</evidence>
<dbReference type="Gene3D" id="1.10.287.1260">
    <property type="match status" value="1"/>
</dbReference>
<dbReference type="InterPro" id="IPR008910">
    <property type="entry name" value="MSC_TM_helix"/>
</dbReference>
<comment type="subcellular location">
    <subcellularLocation>
        <location evidence="7">Cell inner membrane</location>
        <topology evidence="7">Multi-pass membrane protein</topology>
    </subcellularLocation>
    <subcellularLocation>
        <location evidence="1">Cell membrane</location>
        <topology evidence="1">Multi-pass membrane protein</topology>
    </subcellularLocation>
</comment>
<keyword evidence="4 7" id="KW-0812">Transmembrane</keyword>
<dbReference type="InterPro" id="IPR049142">
    <property type="entry name" value="MS_channel_1st"/>
</dbReference>
<feature type="domain" description="Mechanosensitive ion channel transmembrane helices 2/3" evidence="10">
    <location>
        <begin position="63"/>
        <end position="103"/>
    </location>
</feature>
<evidence type="ECO:0000313" key="12">
    <source>
        <dbReference type="Proteomes" id="UP000662703"/>
    </source>
</evidence>
<keyword evidence="7" id="KW-0407">Ion channel</keyword>